<evidence type="ECO:0000256" key="7">
    <source>
        <dbReference type="RuleBase" id="RU363032"/>
    </source>
</evidence>
<dbReference type="InterPro" id="IPR035906">
    <property type="entry name" value="MetI-like_sf"/>
</dbReference>
<dbReference type="SUPFAM" id="SSF161098">
    <property type="entry name" value="MetI-like"/>
    <property type="match status" value="1"/>
</dbReference>
<feature type="transmembrane region" description="Helical" evidence="7">
    <location>
        <begin position="143"/>
        <end position="172"/>
    </location>
</feature>
<dbReference type="RefSeq" id="WP_087129952.1">
    <property type="nucleotide sequence ID" value="NZ_FUKO01000011.1"/>
</dbReference>
<evidence type="ECO:0000256" key="4">
    <source>
        <dbReference type="ARBA" id="ARBA00022692"/>
    </source>
</evidence>
<dbReference type="GO" id="GO:0055085">
    <property type="term" value="P:transmembrane transport"/>
    <property type="evidence" value="ECO:0007669"/>
    <property type="project" value="InterPro"/>
</dbReference>
<evidence type="ECO:0000256" key="1">
    <source>
        <dbReference type="ARBA" id="ARBA00004651"/>
    </source>
</evidence>
<dbReference type="InterPro" id="IPR051393">
    <property type="entry name" value="ABC_transporter_permease"/>
</dbReference>
<dbReference type="OrthoDB" id="34224at2"/>
<gene>
    <name evidence="9" type="ORF">FM104_02825</name>
</gene>
<dbReference type="InterPro" id="IPR000515">
    <property type="entry name" value="MetI-like"/>
</dbReference>
<evidence type="ECO:0000259" key="8">
    <source>
        <dbReference type="PROSITE" id="PS50928"/>
    </source>
</evidence>
<evidence type="ECO:0000256" key="5">
    <source>
        <dbReference type="ARBA" id="ARBA00022989"/>
    </source>
</evidence>
<evidence type="ECO:0000313" key="9">
    <source>
        <dbReference type="EMBL" id="SJN20824.1"/>
    </source>
</evidence>
<dbReference type="AlphaFoldDB" id="A0A1R4IMH1"/>
<keyword evidence="10" id="KW-1185">Reference proteome</keyword>
<dbReference type="Pfam" id="PF00528">
    <property type="entry name" value="BPD_transp_1"/>
    <property type="match status" value="1"/>
</dbReference>
<reference evidence="9 10" key="1">
    <citation type="submission" date="2017-02" db="EMBL/GenBank/DDBJ databases">
        <authorList>
            <person name="Peterson S.W."/>
        </authorList>
    </citation>
    <scope>NUCLEOTIDE SEQUENCE [LARGE SCALE GENOMIC DNA]</scope>
    <source>
        <strain evidence="9 10">B Mb 05.01</strain>
    </source>
</reference>
<feature type="transmembrane region" description="Helical" evidence="7">
    <location>
        <begin position="63"/>
        <end position="84"/>
    </location>
</feature>
<accession>A0A1R4IMH1</accession>
<evidence type="ECO:0000313" key="10">
    <source>
        <dbReference type="Proteomes" id="UP000196320"/>
    </source>
</evidence>
<feature type="transmembrane region" description="Helical" evidence="7">
    <location>
        <begin position="255"/>
        <end position="274"/>
    </location>
</feature>
<feature type="domain" description="ABC transmembrane type-1" evidence="8">
    <location>
        <begin position="59"/>
        <end position="271"/>
    </location>
</feature>
<dbReference type="EMBL" id="FUKO01000011">
    <property type="protein sequence ID" value="SJN20824.1"/>
    <property type="molecule type" value="Genomic_DNA"/>
</dbReference>
<comment type="similarity">
    <text evidence="7">Belongs to the binding-protein-dependent transport system permease family.</text>
</comment>
<evidence type="ECO:0000256" key="2">
    <source>
        <dbReference type="ARBA" id="ARBA00022448"/>
    </source>
</evidence>
<dbReference type="GO" id="GO:0005886">
    <property type="term" value="C:plasma membrane"/>
    <property type="evidence" value="ECO:0007669"/>
    <property type="project" value="UniProtKB-SubCell"/>
</dbReference>
<evidence type="ECO:0000256" key="3">
    <source>
        <dbReference type="ARBA" id="ARBA00022475"/>
    </source>
</evidence>
<organism evidence="9 10">
    <name type="scientific">Microbacterium esteraromaticum</name>
    <dbReference type="NCBI Taxonomy" id="57043"/>
    <lineage>
        <taxon>Bacteria</taxon>
        <taxon>Bacillati</taxon>
        <taxon>Actinomycetota</taxon>
        <taxon>Actinomycetes</taxon>
        <taxon>Micrococcales</taxon>
        <taxon>Microbacteriaceae</taxon>
        <taxon>Microbacterium</taxon>
    </lineage>
</organism>
<protein>
    <submittedName>
        <fullName evidence="9">Maltose/maltodextrin ABC transporter, permease protein MalF</fullName>
    </submittedName>
</protein>
<dbReference type="PROSITE" id="PS50928">
    <property type="entry name" value="ABC_TM1"/>
    <property type="match status" value="1"/>
</dbReference>
<dbReference type="Gene3D" id="1.10.3720.10">
    <property type="entry name" value="MetI-like"/>
    <property type="match status" value="1"/>
</dbReference>
<comment type="subcellular location">
    <subcellularLocation>
        <location evidence="1 7">Cell membrane</location>
        <topology evidence="1 7">Multi-pass membrane protein</topology>
    </subcellularLocation>
</comment>
<proteinExistence type="inferred from homology"/>
<dbReference type="PANTHER" id="PTHR30193:SF37">
    <property type="entry name" value="INNER MEMBRANE ABC TRANSPORTER PERMEASE PROTEIN YCJO"/>
    <property type="match status" value="1"/>
</dbReference>
<dbReference type="Proteomes" id="UP000196320">
    <property type="component" value="Unassembled WGS sequence"/>
</dbReference>
<name>A0A1R4IMH1_9MICO</name>
<keyword evidence="5 7" id="KW-1133">Transmembrane helix</keyword>
<keyword evidence="4 7" id="KW-0812">Transmembrane</keyword>
<keyword evidence="2 7" id="KW-0813">Transport</keyword>
<keyword evidence="6 7" id="KW-0472">Membrane</keyword>
<evidence type="ECO:0000256" key="6">
    <source>
        <dbReference type="ARBA" id="ARBA00023136"/>
    </source>
</evidence>
<keyword evidence="3" id="KW-1003">Cell membrane</keyword>
<dbReference type="CDD" id="cd06261">
    <property type="entry name" value="TM_PBP2"/>
    <property type="match status" value="1"/>
</dbReference>
<dbReference type="PANTHER" id="PTHR30193">
    <property type="entry name" value="ABC TRANSPORTER PERMEASE PROTEIN"/>
    <property type="match status" value="1"/>
</dbReference>
<sequence length="283" mass="30807">MCLAPALLAVIALQVYPLANASILSFREWSLTNSTEPGPFVGWDNYAKVLADPIFWGAARTSLIITVCGVALQLLLGTGLAALLRKGRLLHRTARAILLLPMVIAPVAAANIWRLMFNSRSGSVNATLASVGITGPEWLADPFWSIVAIVIVDTWQWTPFVMLVVSSAMLSIPHELSEAASVDGAGRWRTFRSVELPMLTGAFALVVTFRSLDSLLQLDTVYTLTQGGPGYSSYTLTYYLYALGLRNFEISSSAAGSWLFMIIVAIIIVMMFRLDRASREVSS</sequence>
<feature type="transmembrane region" description="Helical" evidence="7">
    <location>
        <begin position="96"/>
        <end position="116"/>
    </location>
</feature>